<dbReference type="Gene3D" id="3.90.550.10">
    <property type="entry name" value="Spore Coat Polysaccharide Biosynthesis Protein SpsA, Chain A"/>
    <property type="match status" value="1"/>
</dbReference>
<dbReference type="PANTHER" id="PTHR19136">
    <property type="entry name" value="MOLYBDENUM COFACTOR GUANYLYLTRANSFERASE"/>
    <property type="match status" value="1"/>
</dbReference>
<comment type="function">
    <text evidence="8">Transfers a GMP moiety from GTP to Mo-molybdopterin (Mo-MPT) cofactor (Moco or molybdenum cofactor) to form Mo-molybdopterin guanine dinucleotide (Mo-MGD) cofactor.</text>
</comment>
<comment type="catalytic activity">
    <reaction evidence="8">
        <text>Mo-molybdopterin + GTP + H(+) = Mo-molybdopterin guanine dinucleotide + diphosphate</text>
        <dbReference type="Rhea" id="RHEA:34243"/>
        <dbReference type="ChEBI" id="CHEBI:15378"/>
        <dbReference type="ChEBI" id="CHEBI:33019"/>
        <dbReference type="ChEBI" id="CHEBI:37565"/>
        <dbReference type="ChEBI" id="CHEBI:71302"/>
        <dbReference type="ChEBI" id="CHEBI:71310"/>
        <dbReference type="EC" id="2.7.7.77"/>
    </reaction>
</comment>
<evidence type="ECO:0000313" key="11">
    <source>
        <dbReference type="Proteomes" id="UP000031563"/>
    </source>
</evidence>
<comment type="caution">
    <text evidence="10">The sequence shown here is derived from an EMBL/GenBank/DDBJ whole genome shotgun (WGS) entry which is preliminary data.</text>
</comment>
<keyword evidence="5 8" id="KW-0460">Magnesium</keyword>
<dbReference type="InterPro" id="IPR029044">
    <property type="entry name" value="Nucleotide-diphossugar_trans"/>
</dbReference>
<dbReference type="Pfam" id="PF12804">
    <property type="entry name" value="NTP_transf_3"/>
    <property type="match status" value="1"/>
</dbReference>
<dbReference type="EMBL" id="JWIR02000043">
    <property type="protein sequence ID" value="KKB39080.1"/>
    <property type="molecule type" value="Genomic_DNA"/>
</dbReference>
<keyword evidence="3 8" id="KW-0479">Metal-binding</keyword>
<dbReference type="CDD" id="cd02503">
    <property type="entry name" value="MobA"/>
    <property type="match status" value="1"/>
</dbReference>
<evidence type="ECO:0000256" key="7">
    <source>
        <dbReference type="ARBA" id="ARBA00023150"/>
    </source>
</evidence>
<dbReference type="PANTHER" id="PTHR19136:SF81">
    <property type="entry name" value="MOLYBDENUM COFACTOR GUANYLYLTRANSFERASE"/>
    <property type="match status" value="1"/>
</dbReference>
<dbReference type="STRING" id="1221996.QY95_02520"/>
<keyword evidence="4 8" id="KW-0547">Nucleotide-binding</keyword>
<keyword evidence="6 8" id="KW-0342">GTP-binding</keyword>
<evidence type="ECO:0000256" key="8">
    <source>
        <dbReference type="HAMAP-Rule" id="MF_00316"/>
    </source>
</evidence>
<evidence type="ECO:0000256" key="4">
    <source>
        <dbReference type="ARBA" id="ARBA00022741"/>
    </source>
</evidence>
<dbReference type="GO" id="GO:0061603">
    <property type="term" value="F:molybdenum cofactor guanylyltransferase activity"/>
    <property type="evidence" value="ECO:0007669"/>
    <property type="project" value="UniProtKB-EC"/>
</dbReference>
<keyword evidence="7 8" id="KW-0501">Molybdenum cofactor biosynthesis</keyword>
<evidence type="ECO:0000313" key="10">
    <source>
        <dbReference type="EMBL" id="KKB39080.1"/>
    </source>
</evidence>
<dbReference type="EC" id="2.7.7.77" evidence="8"/>
<dbReference type="Proteomes" id="UP000031563">
    <property type="component" value="Unassembled WGS sequence"/>
</dbReference>
<accession>A0A0F5I1E6</accession>
<feature type="binding site" evidence="8">
    <location>
        <position position="105"/>
    </location>
    <ligand>
        <name>Mg(2+)</name>
        <dbReference type="ChEBI" id="CHEBI:18420"/>
    </ligand>
</feature>
<feature type="binding site" evidence="8">
    <location>
        <begin position="14"/>
        <end position="16"/>
    </location>
    <ligand>
        <name>GTP</name>
        <dbReference type="ChEBI" id="CHEBI:37565"/>
    </ligand>
</feature>
<feature type="binding site" evidence="8">
    <location>
        <position position="74"/>
    </location>
    <ligand>
        <name>GTP</name>
        <dbReference type="ChEBI" id="CHEBI:37565"/>
    </ligand>
</feature>
<dbReference type="GO" id="GO:0005525">
    <property type="term" value="F:GTP binding"/>
    <property type="evidence" value="ECO:0007669"/>
    <property type="project" value="UniProtKB-UniRule"/>
</dbReference>
<dbReference type="HAMAP" id="MF_00316">
    <property type="entry name" value="MobA"/>
    <property type="match status" value="1"/>
</dbReference>
<gene>
    <name evidence="8" type="primary">mobA</name>
    <name evidence="10" type="ORF">QY95_02520</name>
</gene>
<feature type="domain" description="MobA-like NTP transferase" evidence="9">
    <location>
        <begin position="11"/>
        <end position="157"/>
    </location>
</feature>
<evidence type="ECO:0000256" key="6">
    <source>
        <dbReference type="ARBA" id="ARBA00023134"/>
    </source>
</evidence>
<reference evidence="10" key="1">
    <citation type="submission" date="2015-02" db="EMBL/GenBank/DDBJ databases">
        <title>Genome Assembly of Bacillaceae bacterium MTCC 8252.</title>
        <authorList>
            <person name="Verma A."/>
            <person name="Khatri I."/>
            <person name="Mual P."/>
            <person name="Subramanian S."/>
            <person name="Krishnamurthi S."/>
        </authorList>
    </citation>
    <scope>NUCLEOTIDE SEQUENCE [LARGE SCALE GENOMIC DNA]</scope>
    <source>
        <strain evidence="10">MTCC 8252</strain>
    </source>
</reference>
<evidence type="ECO:0000256" key="5">
    <source>
        <dbReference type="ARBA" id="ARBA00022842"/>
    </source>
</evidence>
<dbReference type="AlphaFoldDB" id="A0A0F5I1E6"/>
<evidence type="ECO:0000256" key="1">
    <source>
        <dbReference type="ARBA" id="ARBA00022490"/>
    </source>
</evidence>
<dbReference type="GO" id="GO:0006777">
    <property type="term" value="P:Mo-molybdopterin cofactor biosynthetic process"/>
    <property type="evidence" value="ECO:0007669"/>
    <property type="project" value="UniProtKB-KW"/>
</dbReference>
<comment type="subcellular location">
    <subcellularLocation>
        <location evidence="8">Cytoplasm</location>
    </subcellularLocation>
</comment>
<comment type="domain">
    <text evidence="8">The N-terminal domain determines nucleotide recognition and specific binding, while the C-terminal domain determines the specific binding to the target protein.</text>
</comment>
<keyword evidence="1 8" id="KW-0963">Cytoplasm</keyword>
<dbReference type="GO" id="GO:0005737">
    <property type="term" value="C:cytoplasm"/>
    <property type="evidence" value="ECO:0007669"/>
    <property type="project" value="UniProtKB-SubCell"/>
</dbReference>
<sequence length="209" mass="23405">MAEERRAARVGIVLAGGESRRFGEPKAFAHYNGRPFYERAIQALAPVTDEVVLVSHPSLVDRFSQESSVPFIEDEAPYQGKGPLAGLYSVMKHIESIWYITMPCDTPLIHADMIRRLAAFADETYDAIIPEIDGRDQPLVALYHCKIASLLSEQLASENYRVIDLLNKAHVKRVTETDLHITKELFTNINTKDAYAQLLSDAPGRPLQP</sequence>
<evidence type="ECO:0000256" key="3">
    <source>
        <dbReference type="ARBA" id="ARBA00022723"/>
    </source>
</evidence>
<comment type="cofactor">
    <cofactor evidence="8">
        <name>Mg(2+)</name>
        <dbReference type="ChEBI" id="CHEBI:18420"/>
    </cofactor>
</comment>
<dbReference type="RefSeq" id="WP_040037724.1">
    <property type="nucleotide sequence ID" value="NZ_JWIQ02000073.1"/>
</dbReference>
<comment type="similarity">
    <text evidence="8">Belongs to the MobA family.</text>
</comment>
<feature type="binding site" evidence="8">
    <location>
        <position position="26"/>
    </location>
    <ligand>
        <name>GTP</name>
        <dbReference type="ChEBI" id="CHEBI:37565"/>
    </ligand>
</feature>
<dbReference type="OrthoDB" id="9788394at2"/>
<feature type="binding site" evidence="8">
    <location>
        <position position="105"/>
    </location>
    <ligand>
        <name>GTP</name>
        <dbReference type="ChEBI" id="CHEBI:37565"/>
    </ligand>
</feature>
<dbReference type="SUPFAM" id="SSF53448">
    <property type="entry name" value="Nucleotide-diphospho-sugar transferases"/>
    <property type="match status" value="1"/>
</dbReference>
<evidence type="ECO:0000256" key="2">
    <source>
        <dbReference type="ARBA" id="ARBA00022679"/>
    </source>
</evidence>
<comment type="caution">
    <text evidence="8">Lacks conserved residue(s) required for the propagation of feature annotation.</text>
</comment>
<organism evidence="10 11">
    <name type="scientific">Bacillus thermotolerans</name>
    <name type="common">Quasibacillus thermotolerans</name>
    <dbReference type="NCBI Taxonomy" id="1221996"/>
    <lineage>
        <taxon>Bacteria</taxon>
        <taxon>Bacillati</taxon>
        <taxon>Bacillota</taxon>
        <taxon>Bacilli</taxon>
        <taxon>Bacillales</taxon>
        <taxon>Bacillaceae</taxon>
        <taxon>Bacillus</taxon>
    </lineage>
</organism>
<protein>
    <recommendedName>
        <fullName evidence="8">Probable molybdenum cofactor guanylyltransferase</fullName>
        <shortName evidence="8">MoCo guanylyltransferase</shortName>
        <ecNumber evidence="8">2.7.7.77</ecNumber>
    </recommendedName>
    <alternativeName>
        <fullName evidence="8">GTP:molybdopterin guanylyltransferase</fullName>
    </alternativeName>
    <alternativeName>
        <fullName evidence="8">Mo-MPT guanylyltransferase</fullName>
    </alternativeName>
    <alternativeName>
        <fullName evidence="8">Molybdopterin guanylyltransferase</fullName>
    </alternativeName>
    <alternativeName>
        <fullName evidence="8">Molybdopterin-guanine dinucleotide synthase</fullName>
        <shortName evidence="8">MGD synthase</shortName>
    </alternativeName>
</protein>
<name>A0A0F5I1E6_BACTR</name>
<keyword evidence="2 8" id="KW-0808">Transferase</keyword>
<dbReference type="InterPro" id="IPR013482">
    <property type="entry name" value="Molybde_CF_guanTrfase"/>
</dbReference>
<keyword evidence="11" id="KW-1185">Reference proteome</keyword>
<dbReference type="InterPro" id="IPR025877">
    <property type="entry name" value="MobA-like_NTP_Trfase"/>
</dbReference>
<dbReference type="GO" id="GO:0046872">
    <property type="term" value="F:metal ion binding"/>
    <property type="evidence" value="ECO:0007669"/>
    <property type="project" value="UniProtKB-KW"/>
</dbReference>
<evidence type="ECO:0000259" key="9">
    <source>
        <dbReference type="Pfam" id="PF12804"/>
    </source>
</evidence>
<proteinExistence type="inferred from homology"/>